<feature type="transmembrane region" description="Helical" evidence="1">
    <location>
        <begin position="148"/>
        <end position="166"/>
    </location>
</feature>
<dbReference type="AlphaFoldDB" id="A0A073IJA7"/>
<sequence length="178" mass="19547">MIKILLLPVLIVFSCLLAGLYGVVNNQISYSVSSGYFHEFKFIQFGIEPAFHNRVGASIVGFLASWWMGVLIGLPIYFAALFVRGARKFLSVFLKAALIVVAVTLLTGITALVVSYLSLDADTLPPWMQNRGVADPLAFARAGTMHNFSYLGGGIGLLIGFAYTIWQAWRLRKNKPIS</sequence>
<comment type="caution">
    <text evidence="2">The sequence shown here is derived from an EMBL/GenBank/DDBJ whole genome shotgun (WGS) entry which is preliminary data.</text>
</comment>
<dbReference type="PROSITE" id="PS51257">
    <property type="entry name" value="PROKAR_LIPOPROTEIN"/>
    <property type="match status" value="1"/>
</dbReference>
<gene>
    <name evidence="2" type="ORF">DSW25_11270</name>
</gene>
<keyword evidence="1" id="KW-1133">Transmembrane helix</keyword>
<keyword evidence="1" id="KW-0812">Transmembrane</keyword>
<reference evidence="2 3" key="1">
    <citation type="submission" date="2014-01" db="EMBL/GenBank/DDBJ databases">
        <title>Sulfitobacter donghicola JCM 14565 Genome Sequencing.</title>
        <authorList>
            <person name="Lai Q."/>
            <person name="Hong Z."/>
        </authorList>
    </citation>
    <scope>NUCLEOTIDE SEQUENCE [LARGE SCALE GENOMIC DNA]</scope>
    <source>
        <strain evidence="2 3">JCM 14565</strain>
    </source>
</reference>
<dbReference type="OrthoDB" id="678065at2"/>
<organism evidence="2 3">
    <name type="scientific">Sulfitobacter donghicola DSW-25 = KCTC 12864 = JCM 14565</name>
    <dbReference type="NCBI Taxonomy" id="1300350"/>
    <lineage>
        <taxon>Bacteria</taxon>
        <taxon>Pseudomonadati</taxon>
        <taxon>Pseudomonadota</taxon>
        <taxon>Alphaproteobacteria</taxon>
        <taxon>Rhodobacterales</taxon>
        <taxon>Roseobacteraceae</taxon>
        <taxon>Sulfitobacter</taxon>
    </lineage>
</organism>
<keyword evidence="1" id="KW-0472">Membrane</keyword>
<dbReference type="Proteomes" id="UP000027734">
    <property type="component" value="Unassembled WGS sequence"/>
</dbReference>
<name>A0A073IJA7_9RHOB</name>
<dbReference type="EMBL" id="JAMC01000003">
    <property type="protein sequence ID" value="KEJ89665.1"/>
    <property type="molecule type" value="Genomic_DNA"/>
</dbReference>
<dbReference type="RefSeq" id="WP_025060435.1">
    <property type="nucleotide sequence ID" value="NZ_JAMC01000003.1"/>
</dbReference>
<evidence type="ECO:0000256" key="1">
    <source>
        <dbReference type="SAM" id="Phobius"/>
    </source>
</evidence>
<protein>
    <submittedName>
        <fullName evidence="2">Uncharacterized protein</fullName>
    </submittedName>
</protein>
<dbReference type="STRING" id="1300350.Z948_3140"/>
<keyword evidence="3" id="KW-1185">Reference proteome</keyword>
<evidence type="ECO:0000313" key="2">
    <source>
        <dbReference type="EMBL" id="KEJ89665.1"/>
    </source>
</evidence>
<evidence type="ECO:0000313" key="3">
    <source>
        <dbReference type="Proteomes" id="UP000027734"/>
    </source>
</evidence>
<feature type="transmembrane region" description="Helical" evidence="1">
    <location>
        <begin position="92"/>
        <end position="119"/>
    </location>
</feature>
<accession>A0A073IJA7</accession>
<proteinExistence type="predicted"/>
<feature type="transmembrane region" description="Helical" evidence="1">
    <location>
        <begin position="59"/>
        <end position="80"/>
    </location>
</feature>
<dbReference type="eggNOG" id="ENOG5032TIJ">
    <property type="taxonomic scope" value="Bacteria"/>
</dbReference>